<keyword evidence="2" id="KW-0548">Nucleotidyltransferase</keyword>
<evidence type="ECO:0000259" key="1">
    <source>
        <dbReference type="PROSITE" id="PS50878"/>
    </source>
</evidence>
<protein>
    <submittedName>
        <fullName evidence="2">Reverse transcriptase (RNA-dependent DNA polymerase)</fullName>
    </submittedName>
</protein>
<accession>A0A318HW08</accession>
<sequence length="507" mass="57358">MILEAVYDSPHGSSFSDDSHGFRSNRGCHTALKSIRTHWSGVTWVIEGDVKAAFDCIDHDILIRILRHRIKDERFLSLIRKALTAGYYEFKRPVESLVGTPQGSIVSPILCNIFLHELDMFVSDLMARHEVGDRRRTTTEYNYRQKQIEKVRSKLSASSSNAEGRKEVVAELKALLSAQKRSSTTRNDGSFTRVKYVRYADDWCVGINGPKHLAVQIRDEVKSFMTGKLGLTLNMEKTHIRHAKDEEAFFFGTRIKVGCDAQKIVRITDKNGRSYQKRVTGWLPQMRAPCDKLVARLNSRGFCDKGGSPIAKSAWIALDDDQIVAMAGAVLRGLVNYYSFADNYADLRRIEYILKYSAAKTLAGKHRTSVRRIFLKCGDRLTIKKTHAGKSSATTFPTVSDWTRNPTRFKVGEVPSPDHVFQRNQRLRTRSKLGSSCVICGSDDRVAMHHIRHVRKMGTTVQGFSRLMATLNRKQIPVCSPCHTRIHKGEYDGLKLSDLHDPITAAR</sequence>
<dbReference type="InterPro" id="IPR024937">
    <property type="entry name" value="Domain_X"/>
</dbReference>
<dbReference type="GO" id="GO:0006315">
    <property type="term" value="P:homing of group II introns"/>
    <property type="evidence" value="ECO:0007669"/>
    <property type="project" value="TreeGrafter"/>
</dbReference>
<dbReference type="Pfam" id="PF01348">
    <property type="entry name" value="Intron_maturas2"/>
    <property type="match status" value="1"/>
</dbReference>
<dbReference type="InterPro" id="IPR043502">
    <property type="entry name" value="DNA/RNA_pol_sf"/>
</dbReference>
<evidence type="ECO:0000313" key="2">
    <source>
        <dbReference type="EMBL" id="PXX21236.1"/>
    </source>
</evidence>
<evidence type="ECO:0000313" key="3">
    <source>
        <dbReference type="Proteomes" id="UP000247755"/>
    </source>
</evidence>
<dbReference type="CDD" id="cd01651">
    <property type="entry name" value="RT_G2_intron"/>
    <property type="match status" value="1"/>
</dbReference>
<organism evidence="2 3">
    <name type="scientific">Burkholderia pyrrocinia</name>
    <name type="common">Pseudomonas pyrrocinia</name>
    <dbReference type="NCBI Taxonomy" id="60550"/>
    <lineage>
        <taxon>Bacteria</taxon>
        <taxon>Pseudomonadati</taxon>
        <taxon>Pseudomonadota</taxon>
        <taxon>Betaproteobacteria</taxon>
        <taxon>Burkholderiales</taxon>
        <taxon>Burkholderiaceae</taxon>
        <taxon>Burkholderia</taxon>
        <taxon>Burkholderia cepacia complex</taxon>
    </lineage>
</organism>
<dbReference type="InterPro" id="IPR003615">
    <property type="entry name" value="HNH_nuc"/>
</dbReference>
<keyword evidence="2" id="KW-0808">Transferase</keyword>
<dbReference type="Pfam" id="PF21368">
    <property type="entry name" value="AI2M-like_HNH"/>
    <property type="match status" value="1"/>
</dbReference>
<dbReference type="GO" id="GO:0006397">
    <property type="term" value="P:mRNA processing"/>
    <property type="evidence" value="ECO:0007669"/>
    <property type="project" value="InterPro"/>
</dbReference>
<dbReference type="PANTHER" id="PTHR33642">
    <property type="entry name" value="COX1/OXI3 INTRON 1 PROTEIN-RELATED"/>
    <property type="match status" value="1"/>
</dbReference>
<dbReference type="SUPFAM" id="SSF56672">
    <property type="entry name" value="DNA/RNA polymerases"/>
    <property type="match status" value="1"/>
</dbReference>
<dbReference type="CDD" id="cd00085">
    <property type="entry name" value="HNHc"/>
    <property type="match status" value="1"/>
</dbReference>
<comment type="caution">
    <text evidence="2">The sequence shown here is derived from an EMBL/GenBank/DDBJ whole genome shotgun (WGS) entry which is preliminary data.</text>
</comment>
<dbReference type="PROSITE" id="PS50878">
    <property type="entry name" value="RT_POL"/>
    <property type="match status" value="1"/>
</dbReference>
<dbReference type="GO" id="GO:0003964">
    <property type="term" value="F:RNA-directed DNA polymerase activity"/>
    <property type="evidence" value="ECO:0007669"/>
    <property type="project" value="UniProtKB-KW"/>
</dbReference>
<name>A0A318HW08_BURPY</name>
<dbReference type="Pfam" id="PF00078">
    <property type="entry name" value="RVT_1"/>
    <property type="match status" value="1"/>
</dbReference>
<dbReference type="EMBL" id="QJJY01000056">
    <property type="protein sequence ID" value="PXX21236.1"/>
    <property type="molecule type" value="Genomic_DNA"/>
</dbReference>
<dbReference type="InterPro" id="IPR000477">
    <property type="entry name" value="RT_dom"/>
</dbReference>
<gene>
    <name evidence="2" type="ORF">NA66_10565</name>
</gene>
<reference evidence="2 3" key="1">
    <citation type="submission" date="2018-05" db="EMBL/GenBank/DDBJ databases">
        <title>Comparative genomics of bacterial root endophytes of switchgrass collected from native prairies over two seasons.</title>
        <authorList>
            <person name="Tang Y."/>
        </authorList>
    </citation>
    <scope>NUCLEOTIDE SEQUENCE [LARGE SCALE GENOMIC DNA]</scope>
    <source>
        <strain evidence="2 3">NFIX32</strain>
    </source>
</reference>
<proteinExistence type="predicted"/>
<dbReference type="SMART" id="SM00507">
    <property type="entry name" value="HNHc"/>
    <property type="match status" value="1"/>
</dbReference>
<dbReference type="InterPro" id="IPR049030">
    <property type="entry name" value="AI2M-like_HNH"/>
</dbReference>
<feature type="domain" description="Reverse transcriptase" evidence="1">
    <location>
        <begin position="1"/>
        <end position="255"/>
    </location>
</feature>
<dbReference type="AlphaFoldDB" id="A0A318HW08"/>
<dbReference type="Proteomes" id="UP000247755">
    <property type="component" value="Unassembled WGS sequence"/>
</dbReference>
<keyword evidence="2" id="KW-0695">RNA-directed DNA polymerase</keyword>
<dbReference type="PANTHER" id="PTHR33642:SF4">
    <property type="entry name" value="COX1_OXI3 INTRON 1 PROTEIN-RELATED"/>
    <property type="match status" value="1"/>
</dbReference>